<dbReference type="Gene3D" id="2.60.120.10">
    <property type="entry name" value="Jelly Rolls"/>
    <property type="match status" value="1"/>
</dbReference>
<evidence type="ECO:0000313" key="2">
    <source>
        <dbReference type="Proteomes" id="UP000054729"/>
    </source>
</evidence>
<keyword evidence="2" id="KW-1185">Reference proteome</keyword>
<dbReference type="PROSITE" id="PS51257">
    <property type="entry name" value="PROKAR_LIPOPROTEIN"/>
    <property type="match status" value="1"/>
</dbReference>
<evidence type="ECO:0008006" key="3">
    <source>
        <dbReference type="Google" id="ProtNLM"/>
    </source>
</evidence>
<name>A0A0W1AAC8_9GAMM</name>
<dbReference type="RefSeq" id="WP_058480412.1">
    <property type="nucleotide sequence ID" value="NZ_CAAAIQ010000004.1"/>
</dbReference>
<dbReference type="PATRIC" id="fig|66969.6.peg.1909"/>
<reference evidence="1 2" key="1">
    <citation type="submission" date="2015-11" db="EMBL/GenBank/DDBJ databases">
        <title>Genomic analysis of 38 Legionella species identifies large and diverse effector repertoires.</title>
        <authorList>
            <person name="Burstein D."/>
            <person name="Amaro F."/>
            <person name="Zusman T."/>
            <person name="Lifshitz Z."/>
            <person name="Cohen O."/>
            <person name="Gilbert J.A."/>
            <person name="Pupko T."/>
            <person name="Shuman H.A."/>
            <person name="Segal G."/>
        </authorList>
    </citation>
    <scope>NUCLEOTIDE SEQUENCE [LARGE SCALE GENOMIC DNA]</scope>
    <source>
        <strain evidence="1 2">ATCC 51914</strain>
    </source>
</reference>
<dbReference type="InterPro" id="IPR014710">
    <property type="entry name" value="RmlC-like_jellyroll"/>
</dbReference>
<gene>
    <name evidence="1" type="ORF">Lwal_1751</name>
</gene>
<dbReference type="AlphaFoldDB" id="A0A0W1AAC8"/>
<protein>
    <recommendedName>
        <fullName evidence="3">Cupin domain protein</fullName>
    </recommendedName>
</protein>
<accession>A0A0W1AAC8</accession>
<comment type="caution">
    <text evidence="1">The sequence shown here is derived from an EMBL/GenBank/DDBJ whole genome shotgun (WGS) entry which is preliminary data.</text>
</comment>
<evidence type="ECO:0000313" key="1">
    <source>
        <dbReference type="EMBL" id="KTD78316.1"/>
    </source>
</evidence>
<dbReference type="EMBL" id="LNZB01000041">
    <property type="protein sequence ID" value="KTD78316.1"/>
    <property type="molecule type" value="Genomic_DNA"/>
</dbReference>
<dbReference type="OrthoDB" id="6198977at2"/>
<organism evidence="1 2">
    <name type="scientific">Legionella waltersii</name>
    <dbReference type="NCBI Taxonomy" id="66969"/>
    <lineage>
        <taxon>Bacteria</taxon>
        <taxon>Pseudomonadati</taxon>
        <taxon>Pseudomonadota</taxon>
        <taxon>Gammaproteobacteria</taxon>
        <taxon>Legionellales</taxon>
        <taxon>Legionellaceae</taxon>
        <taxon>Legionella</taxon>
    </lineage>
</organism>
<proteinExistence type="predicted"/>
<dbReference type="Proteomes" id="UP000054729">
    <property type="component" value="Unassembled WGS sequence"/>
</dbReference>
<sequence>MRYLLLAVLATHTIICSAQSCVTERKVFIENKSTKVWQTTLCPHQKLPPHSHDYARVLIPEEDGQIKVIYETGKVEVINLHKKIPIFLSLAQGKELHEDENPGDETLHMTLIELRTAVADQSNSK</sequence>